<dbReference type="PANTHER" id="PTHR21310">
    <property type="entry name" value="AMINOGLYCOSIDE PHOSPHOTRANSFERASE-RELATED-RELATED"/>
    <property type="match status" value="1"/>
</dbReference>
<dbReference type="SUPFAM" id="SSF118310">
    <property type="entry name" value="AN1-like Zinc finger"/>
    <property type="match status" value="1"/>
</dbReference>
<dbReference type="InterPro" id="IPR051678">
    <property type="entry name" value="AGP_Transferase"/>
</dbReference>
<dbReference type="EMBL" id="CAJVPD010000233">
    <property type="protein sequence ID" value="CAG8377589.1"/>
    <property type="molecule type" value="Genomic_DNA"/>
</dbReference>
<evidence type="ECO:0000313" key="3">
    <source>
        <dbReference type="Proteomes" id="UP001152592"/>
    </source>
</evidence>
<dbReference type="Gene3D" id="4.10.1110.10">
    <property type="entry name" value="AN1-like Zinc finger"/>
    <property type="match status" value="1"/>
</dbReference>
<gene>
    <name evidence="2" type="ORF">PSALAMII_LOCUS5342</name>
</gene>
<dbReference type="OrthoDB" id="7777654at2759"/>
<protein>
    <recommendedName>
        <fullName evidence="1">Aminoglycoside phosphotransferase domain-containing protein</fullName>
    </recommendedName>
</protein>
<dbReference type="Proteomes" id="UP001152592">
    <property type="component" value="Unassembled WGS sequence"/>
</dbReference>
<dbReference type="Pfam" id="PF01636">
    <property type="entry name" value="APH"/>
    <property type="match status" value="1"/>
</dbReference>
<feature type="domain" description="Aminoglycoside phosphotransferase" evidence="1">
    <location>
        <begin position="218"/>
        <end position="414"/>
    </location>
</feature>
<proteinExistence type="predicted"/>
<dbReference type="InterPro" id="IPR035896">
    <property type="entry name" value="AN1-like_Znf"/>
</dbReference>
<dbReference type="AlphaFoldDB" id="A0A9W4J808"/>
<dbReference type="PANTHER" id="PTHR21310:SF15">
    <property type="entry name" value="AMINOGLYCOSIDE PHOSPHOTRANSFERASE DOMAIN-CONTAINING PROTEIN"/>
    <property type="match status" value="1"/>
</dbReference>
<evidence type="ECO:0000259" key="1">
    <source>
        <dbReference type="Pfam" id="PF01636"/>
    </source>
</evidence>
<dbReference type="InterPro" id="IPR002575">
    <property type="entry name" value="Aminoglycoside_PTrfase"/>
</dbReference>
<name>A0A9W4J808_9EURO</name>
<accession>A0A9W4J808</accession>
<comment type="caution">
    <text evidence="2">The sequence shown here is derived from an EMBL/GenBank/DDBJ whole genome shotgun (WGS) entry which is preliminary data.</text>
</comment>
<dbReference type="InterPro" id="IPR011009">
    <property type="entry name" value="Kinase-like_dom_sf"/>
</dbReference>
<sequence length="536" mass="61076">MFTPVSDVGRAAGLLTADCPKTPLFYTQSILVFYNVKVCAANDEAPRKPTGQTRSMIGTVHPSTLPFHSTAIQHLTMAIWECDFDECDRSSVRTHGDCVLCDHHFCMKHLGTEYHTCPTWEDEKQYHPAAQEAEKKEITTLIEKINISALTQRASSLRNGIACSMVQDLHYDRALRSSVMGGRNYHIEISFEDGISWLARIRRFNATSPPPRLRDYILGSEVSTLQFLSKTKVPVPAVFDFNFDASNPVGVGYILMEKLPGKSLQWSLATQEQKQKITSQLVDIYIELKRYPFPMMGSFDPQNSSHIGPIARESLADFQDLKMRMLGLFTSPEEYFEAHIRLILDSILRQEYYVNRPVDAFLIHRFLLESLPKVFSEKTLDDGMFYLKHADEKGDQILVDNDFNITCIIDWEWAQTDSKSAAFNSPIVLLPVADFYEGADYIGEDEDFFAKCLEEKGHPDLGEIVRNGRLLHRIQFCCGYDLDDWDGFIGLFFGLLKILGIEGVSTWESWKADALKCYREDDQLKQLLKMSELTST</sequence>
<reference evidence="2" key="1">
    <citation type="submission" date="2021-07" db="EMBL/GenBank/DDBJ databases">
        <authorList>
            <person name="Branca A.L. A."/>
        </authorList>
    </citation>
    <scope>NUCLEOTIDE SEQUENCE</scope>
</reference>
<dbReference type="SUPFAM" id="SSF56112">
    <property type="entry name" value="Protein kinase-like (PK-like)"/>
    <property type="match status" value="1"/>
</dbReference>
<organism evidence="2 3">
    <name type="scientific">Penicillium salamii</name>
    <dbReference type="NCBI Taxonomy" id="1612424"/>
    <lineage>
        <taxon>Eukaryota</taxon>
        <taxon>Fungi</taxon>
        <taxon>Dikarya</taxon>
        <taxon>Ascomycota</taxon>
        <taxon>Pezizomycotina</taxon>
        <taxon>Eurotiomycetes</taxon>
        <taxon>Eurotiomycetidae</taxon>
        <taxon>Eurotiales</taxon>
        <taxon>Aspergillaceae</taxon>
        <taxon>Penicillium</taxon>
    </lineage>
</organism>
<evidence type="ECO:0000313" key="2">
    <source>
        <dbReference type="EMBL" id="CAG8377589.1"/>
    </source>
</evidence>